<reference evidence="2 3" key="1">
    <citation type="submission" date="2018-06" db="EMBL/GenBank/DDBJ databases">
        <title>Comparative genomics reveals the genomic features of Rhizophagus irregularis, R. cerebriforme, R. diaphanum and Gigaspora rosea, and their symbiotic lifestyle signature.</title>
        <authorList>
            <person name="Morin E."/>
            <person name="San Clemente H."/>
            <person name="Chen E.C.H."/>
            <person name="De La Providencia I."/>
            <person name="Hainaut M."/>
            <person name="Kuo A."/>
            <person name="Kohler A."/>
            <person name="Murat C."/>
            <person name="Tang N."/>
            <person name="Roy S."/>
            <person name="Loubradou J."/>
            <person name="Henrissat B."/>
            <person name="Grigoriev I.V."/>
            <person name="Corradi N."/>
            <person name="Roux C."/>
            <person name="Martin F.M."/>
        </authorList>
    </citation>
    <scope>NUCLEOTIDE SEQUENCE [LARGE SCALE GENOMIC DNA]</scope>
    <source>
        <strain evidence="2 3">DAOM 194757</strain>
    </source>
</reference>
<gene>
    <name evidence="2" type="ORF">C2G38_2207452</name>
</gene>
<evidence type="ECO:0000313" key="3">
    <source>
        <dbReference type="Proteomes" id="UP000266673"/>
    </source>
</evidence>
<keyword evidence="3" id="KW-1185">Reference proteome</keyword>
<accession>A0A397UL17</accession>
<proteinExistence type="predicted"/>
<feature type="compositionally biased region" description="Basic and acidic residues" evidence="1">
    <location>
        <begin position="291"/>
        <end position="301"/>
    </location>
</feature>
<protein>
    <submittedName>
        <fullName evidence="2">Uncharacterized protein</fullName>
    </submittedName>
</protein>
<dbReference type="EMBL" id="QKWP01001309">
    <property type="protein sequence ID" value="RIB09928.1"/>
    <property type="molecule type" value="Genomic_DNA"/>
</dbReference>
<sequence>MRSETIARQKAQHIQAYTEIIENLVVLNVNDFHNIHESHYSNATSMHDVSYFIMILLKALPEMLSIPVNHPNQEMNVHNEEGRKNAFNDLFRQKTHDERVERLLIHRSLHSTENYVSALKSLINIPKAETYMKTQDLIELIDYLGQLYVLHIVPIIGPLHVSLNSHEIVFLLNYDFFDLLFHAVFGRNKVLAKKPKPYKINLILEIGYQGWSQVRPIWKLGSIYRSNVSQSHNIRYLPKQLEYLEKRTSLFLLNFNVYKNIDIMLMAWNMAHISQNDRFCDFEDCIDSKSSDKKAKTKNSDNSEVIKASGPTNETLLGSTGIIYQKQFLDKNSLQSSDKKAKTKNSDNSEVIKASDDTSDKSFFLDSNVDYSNIDLLVEGAKNTLANM</sequence>
<organism evidence="2 3">
    <name type="scientific">Gigaspora rosea</name>
    <dbReference type="NCBI Taxonomy" id="44941"/>
    <lineage>
        <taxon>Eukaryota</taxon>
        <taxon>Fungi</taxon>
        <taxon>Fungi incertae sedis</taxon>
        <taxon>Mucoromycota</taxon>
        <taxon>Glomeromycotina</taxon>
        <taxon>Glomeromycetes</taxon>
        <taxon>Diversisporales</taxon>
        <taxon>Gigasporaceae</taxon>
        <taxon>Gigaspora</taxon>
    </lineage>
</organism>
<feature type="region of interest" description="Disordered" evidence="1">
    <location>
        <begin position="291"/>
        <end position="310"/>
    </location>
</feature>
<dbReference type="Proteomes" id="UP000266673">
    <property type="component" value="Unassembled WGS sequence"/>
</dbReference>
<name>A0A397UL17_9GLOM</name>
<comment type="caution">
    <text evidence="2">The sequence shown here is derived from an EMBL/GenBank/DDBJ whole genome shotgun (WGS) entry which is preliminary data.</text>
</comment>
<evidence type="ECO:0000256" key="1">
    <source>
        <dbReference type="SAM" id="MobiDB-lite"/>
    </source>
</evidence>
<evidence type="ECO:0000313" key="2">
    <source>
        <dbReference type="EMBL" id="RIB09928.1"/>
    </source>
</evidence>
<dbReference type="AlphaFoldDB" id="A0A397UL17"/>